<dbReference type="GO" id="GO:0016787">
    <property type="term" value="F:hydrolase activity"/>
    <property type="evidence" value="ECO:0007669"/>
    <property type="project" value="UniProtKB-KW"/>
</dbReference>
<dbReference type="Proteomes" id="UP000266385">
    <property type="component" value="Unassembled WGS sequence"/>
</dbReference>
<dbReference type="AlphaFoldDB" id="A0A399RBC5"/>
<proteinExistence type="predicted"/>
<feature type="domain" description="AB hydrolase-1" evidence="1">
    <location>
        <begin position="38"/>
        <end position="269"/>
    </location>
</feature>
<dbReference type="PRINTS" id="PR00111">
    <property type="entry name" value="ABHYDROLASE"/>
</dbReference>
<evidence type="ECO:0000313" key="3">
    <source>
        <dbReference type="Proteomes" id="UP000266385"/>
    </source>
</evidence>
<gene>
    <name evidence="2" type="ORF">D1223_17990</name>
</gene>
<dbReference type="InterPro" id="IPR029058">
    <property type="entry name" value="AB_hydrolase_fold"/>
</dbReference>
<keyword evidence="2" id="KW-0378">Hydrolase</keyword>
<sequence length="293" mass="31795">MRGVADATMVSEEVVKAGRIWLSAISAKPDRAPARANIIALPGGGHTCRYWHHPRKQDASLLHLGALLGYRVVAFDRPGYGTSTDAKGSGFSHDQQIELFAEAITRVCHASEADQLFLVGHSMGGILSIKLAASGELADLQGIDVSGVPYQFSDVLLTAMAEATPTNASRSARSLFYGPEGSFDPSIFKADNQVTAPVPPSELEDSSVWPKQFSAITRRVTVPVQYTLADHDRTTPSDDTTLEAIRNNFSASPRVETRRQLASGHNISFHHIARSYHLRAIAFFDEVLALQGR</sequence>
<dbReference type="SUPFAM" id="SSF53474">
    <property type="entry name" value="alpha/beta-Hydrolases"/>
    <property type="match status" value="1"/>
</dbReference>
<dbReference type="PANTHER" id="PTHR43689:SF8">
    <property type="entry name" value="ALPHA_BETA-HYDROLASES SUPERFAMILY PROTEIN"/>
    <property type="match status" value="1"/>
</dbReference>
<comment type="caution">
    <text evidence="2">The sequence shown here is derived from an EMBL/GenBank/DDBJ whole genome shotgun (WGS) entry which is preliminary data.</text>
</comment>
<evidence type="ECO:0000313" key="2">
    <source>
        <dbReference type="EMBL" id="RIJ26829.1"/>
    </source>
</evidence>
<name>A0A399RBC5_9PROT</name>
<evidence type="ECO:0000259" key="1">
    <source>
        <dbReference type="Pfam" id="PF12697"/>
    </source>
</evidence>
<keyword evidence="3" id="KW-1185">Reference proteome</keyword>
<dbReference type="Gene3D" id="3.40.50.1820">
    <property type="entry name" value="alpha/beta hydrolase"/>
    <property type="match status" value="1"/>
</dbReference>
<dbReference type="Pfam" id="PF12697">
    <property type="entry name" value="Abhydrolase_6"/>
    <property type="match status" value="1"/>
</dbReference>
<reference evidence="2 3" key="1">
    <citation type="submission" date="2018-08" db="EMBL/GenBank/DDBJ databases">
        <title>Henriciella mobilis sp. nov., isolated from seawater.</title>
        <authorList>
            <person name="Cheng H."/>
            <person name="Wu Y.-H."/>
            <person name="Xu X.-W."/>
            <person name="Guo L.-L."/>
        </authorList>
    </citation>
    <scope>NUCLEOTIDE SEQUENCE [LARGE SCALE GENOMIC DNA]</scope>
    <source>
        <strain evidence="2 3">JN25</strain>
    </source>
</reference>
<dbReference type="InterPro" id="IPR000073">
    <property type="entry name" value="AB_hydrolase_1"/>
</dbReference>
<protein>
    <submittedName>
        <fullName evidence="2">Alpha/beta fold hydrolase</fullName>
    </submittedName>
</protein>
<dbReference type="EMBL" id="QWFX01000016">
    <property type="protein sequence ID" value="RIJ26829.1"/>
    <property type="molecule type" value="Genomic_DNA"/>
</dbReference>
<accession>A0A399RBC5</accession>
<dbReference type="PANTHER" id="PTHR43689">
    <property type="entry name" value="HYDROLASE"/>
    <property type="match status" value="1"/>
</dbReference>
<organism evidence="2 3">
    <name type="scientific">Henriciella mobilis</name>
    <dbReference type="NCBI Taxonomy" id="2305467"/>
    <lineage>
        <taxon>Bacteria</taxon>
        <taxon>Pseudomonadati</taxon>
        <taxon>Pseudomonadota</taxon>
        <taxon>Alphaproteobacteria</taxon>
        <taxon>Hyphomonadales</taxon>
        <taxon>Hyphomonadaceae</taxon>
        <taxon>Henriciella</taxon>
    </lineage>
</organism>